<dbReference type="InterPro" id="IPR003761">
    <property type="entry name" value="Exonuc_VII_S"/>
</dbReference>
<keyword evidence="3" id="KW-0540">Nuclease</keyword>
<comment type="caution">
    <text evidence="6">The sequence shown here is derived from an EMBL/GenBank/DDBJ whole genome shotgun (WGS) entry which is preliminary data.</text>
</comment>
<keyword evidence="2" id="KW-0963">Cytoplasm</keyword>
<dbReference type="GO" id="GO:0006308">
    <property type="term" value="P:DNA catabolic process"/>
    <property type="evidence" value="ECO:0007669"/>
    <property type="project" value="InterPro"/>
</dbReference>
<protein>
    <submittedName>
        <fullName evidence="6">Uncharacterized protein</fullName>
    </submittedName>
</protein>
<evidence type="ECO:0000256" key="1">
    <source>
        <dbReference type="ARBA" id="ARBA00009998"/>
    </source>
</evidence>
<reference evidence="6 7" key="1">
    <citation type="submission" date="2019-10" db="EMBL/GenBank/DDBJ databases">
        <title>New species of Slilvanegrellaceae.</title>
        <authorList>
            <person name="Pitt A."/>
            <person name="Hahn M.W."/>
        </authorList>
    </citation>
    <scope>NUCLEOTIDE SEQUENCE [LARGE SCALE GENOMIC DNA]</scope>
    <source>
        <strain evidence="6 7">SP-Ram-0.45-NSY-1</strain>
    </source>
</reference>
<keyword evidence="5" id="KW-0269">Exonuclease</keyword>
<evidence type="ECO:0000256" key="3">
    <source>
        <dbReference type="ARBA" id="ARBA00022722"/>
    </source>
</evidence>
<accession>A0A6N6VTR3</accession>
<evidence type="ECO:0000256" key="4">
    <source>
        <dbReference type="ARBA" id="ARBA00022801"/>
    </source>
</evidence>
<gene>
    <name evidence="6" type="ORF">GCL60_13005</name>
</gene>
<dbReference type="OrthoDB" id="5296595at2"/>
<dbReference type="GO" id="GO:0008855">
    <property type="term" value="F:exodeoxyribonuclease VII activity"/>
    <property type="evidence" value="ECO:0007669"/>
    <property type="project" value="InterPro"/>
</dbReference>
<evidence type="ECO:0000313" key="6">
    <source>
        <dbReference type="EMBL" id="KAB8038086.1"/>
    </source>
</evidence>
<comment type="similarity">
    <text evidence="1">Belongs to the XseB family.</text>
</comment>
<sequence>MENQNYNSILTRVNHILTSMENDSIPIDELSQKLEEAYLLIEKLKSHLFDSEVQIQQIINSRKILTNPEEDKNGSQ</sequence>
<name>A0A6N6VTR3_9BACT</name>
<dbReference type="SUPFAM" id="SSF116842">
    <property type="entry name" value="XseB-like"/>
    <property type="match status" value="1"/>
</dbReference>
<organism evidence="6 7">
    <name type="scientific">Silvanigrella paludirubra</name>
    <dbReference type="NCBI Taxonomy" id="2499159"/>
    <lineage>
        <taxon>Bacteria</taxon>
        <taxon>Pseudomonadati</taxon>
        <taxon>Bdellovibrionota</taxon>
        <taxon>Oligoflexia</taxon>
        <taxon>Silvanigrellales</taxon>
        <taxon>Silvanigrellaceae</taxon>
        <taxon>Silvanigrella</taxon>
    </lineage>
</organism>
<keyword evidence="4" id="KW-0378">Hydrolase</keyword>
<dbReference type="InterPro" id="IPR037004">
    <property type="entry name" value="Exonuc_VII_ssu_sf"/>
</dbReference>
<evidence type="ECO:0000256" key="5">
    <source>
        <dbReference type="ARBA" id="ARBA00022839"/>
    </source>
</evidence>
<dbReference type="Proteomes" id="UP000437748">
    <property type="component" value="Unassembled WGS sequence"/>
</dbReference>
<dbReference type="RefSeq" id="WP_153421163.1">
    <property type="nucleotide sequence ID" value="NZ_WFLM01000004.1"/>
</dbReference>
<evidence type="ECO:0000256" key="2">
    <source>
        <dbReference type="ARBA" id="ARBA00022490"/>
    </source>
</evidence>
<proteinExistence type="inferred from homology"/>
<dbReference type="AlphaFoldDB" id="A0A6N6VTR3"/>
<dbReference type="Gene3D" id="1.10.287.1040">
    <property type="entry name" value="Exonuclease VII, small subunit"/>
    <property type="match status" value="1"/>
</dbReference>
<dbReference type="Pfam" id="PF02609">
    <property type="entry name" value="Exonuc_VII_S"/>
    <property type="match status" value="1"/>
</dbReference>
<evidence type="ECO:0000313" key="7">
    <source>
        <dbReference type="Proteomes" id="UP000437748"/>
    </source>
</evidence>
<keyword evidence="7" id="KW-1185">Reference proteome</keyword>
<dbReference type="EMBL" id="WFLM01000004">
    <property type="protein sequence ID" value="KAB8038086.1"/>
    <property type="molecule type" value="Genomic_DNA"/>
</dbReference>
<dbReference type="GO" id="GO:0009318">
    <property type="term" value="C:exodeoxyribonuclease VII complex"/>
    <property type="evidence" value="ECO:0007669"/>
    <property type="project" value="InterPro"/>
</dbReference>